<protein>
    <recommendedName>
        <fullName evidence="6">Sas10 C-terminal domain-containing protein</fullName>
    </recommendedName>
</protein>
<dbReference type="GO" id="GO:0032040">
    <property type="term" value="C:small-subunit processome"/>
    <property type="evidence" value="ECO:0007669"/>
    <property type="project" value="TreeGrafter"/>
</dbReference>
<name>A0A7C9DSV9_OPUST</name>
<dbReference type="PANTHER" id="PTHR13237:SF8">
    <property type="entry name" value="SOMETHING ABOUT SILENCING PROTEIN 10"/>
    <property type="match status" value="1"/>
</dbReference>
<feature type="region of interest" description="Disordered" evidence="5">
    <location>
        <begin position="107"/>
        <end position="162"/>
    </location>
</feature>
<accession>A0A7C9DSV9</accession>
<feature type="compositionally biased region" description="Acidic residues" evidence="5">
    <location>
        <begin position="182"/>
        <end position="192"/>
    </location>
</feature>
<keyword evidence="3" id="KW-0597">Phosphoprotein</keyword>
<feature type="domain" description="Sas10 C-terminal" evidence="6">
    <location>
        <begin position="603"/>
        <end position="676"/>
    </location>
</feature>
<feature type="compositionally biased region" description="Acidic residues" evidence="5">
    <location>
        <begin position="540"/>
        <end position="553"/>
    </location>
</feature>
<dbReference type="InterPro" id="IPR018972">
    <property type="entry name" value="Sas10_C_dom"/>
</dbReference>
<organism evidence="7">
    <name type="scientific">Opuntia streptacantha</name>
    <name type="common">Prickly pear cactus</name>
    <name type="synonym">Opuntia cardona</name>
    <dbReference type="NCBI Taxonomy" id="393608"/>
    <lineage>
        <taxon>Eukaryota</taxon>
        <taxon>Viridiplantae</taxon>
        <taxon>Streptophyta</taxon>
        <taxon>Embryophyta</taxon>
        <taxon>Tracheophyta</taxon>
        <taxon>Spermatophyta</taxon>
        <taxon>Magnoliopsida</taxon>
        <taxon>eudicotyledons</taxon>
        <taxon>Gunneridae</taxon>
        <taxon>Pentapetalae</taxon>
        <taxon>Caryophyllales</taxon>
        <taxon>Cactineae</taxon>
        <taxon>Cactaceae</taxon>
        <taxon>Opuntioideae</taxon>
        <taxon>Opuntia</taxon>
    </lineage>
</organism>
<dbReference type="EMBL" id="GISG01143493">
    <property type="protein sequence ID" value="MBA4645768.1"/>
    <property type="molecule type" value="Transcribed_RNA"/>
</dbReference>
<feature type="compositionally biased region" description="Polar residues" evidence="5">
    <location>
        <begin position="480"/>
        <end position="493"/>
    </location>
</feature>
<feature type="compositionally biased region" description="Acidic residues" evidence="5">
    <location>
        <begin position="465"/>
        <end position="475"/>
    </location>
</feature>
<reference evidence="7" key="2">
    <citation type="submission" date="2020-07" db="EMBL/GenBank/DDBJ databases">
        <authorList>
            <person name="Vera ALvarez R."/>
            <person name="Arias-Moreno D.M."/>
            <person name="Jimenez-Jacinto V."/>
            <person name="Jimenez-Bremont J.F."/>
            <person name="Swaminathan K."/>
            <person name="Moose S.P."/>
            <person name="Guerrero-Gonzalez M.L."/>
            <person name="Marino-Ramirez L."/>
            <person name="Landsman D."/>
            <person name="Rodriguez-Kessler M."/>
            <person name="Delgado-Sanchez P."/>
        </authorList>
    </citation>
    <scope>NUCLEOTIDE SEQUENCE</scope>
    <source>
        <tissue evidence="7">Cladode</tissue>
    </source>
</reference>
<evidence type="ECO:0000259" key="6">
    <source>
        <dbReference type="Pfam" id="PF09368"/>
    </source>
</evidence>
<evidence type="ECO:0000256" key="3">
    <source>
        <dbReference type="ARBA" id="ARBA00022553"/>
    </source>
</evidence>
<feature type="region of interest" description="Disordered" evidence="5">
    <location>
        <begin position="442"/>
        <end position="664"/>
    </location>
</feature>
<dbReference type="AlphaFoldDB" id="A0A7C9DSV9"/>
<comment type="similarity">
    <text evidence="2">Belongs to the SAS10 family.</text>
</comment>
<feature type="compositionally biased region" description="Basic and acidic residues" evidence="5">
    <location>
        <begin position="135"/>
        <end position="145"/>
    </location>
</feature>
<reference evidence="7" key="1">
    <citation type="journal article" date="2013" name="J. Plant Res.">
        <title>Effect of fungi and light on seed germination of three Opuntia species from semiarid lands of central Mexico.</title>
        <authorList>
            <person name="Delgado-Sanchez P."/>
            <person name="Jimenez-Bremont J.F."/>
            <person name="Guerrero-Gonzalez Mde L."/>
            <person name="Flores J."/>
        </authorList>
    </citation>
    <scope>NUCLEOTIDE SEQUENCE</scope>
    <source>
        <tissue evidence="7">Cladode</tissue>
    </source>
</reference>
<evidence type="ECO:0000256" key="2">
    <source>
        <dbReference type="ARBA" id="ARBA00010979"/>
    </source>
</evidence>
<dbReference type="Pfam" id="PF09368">
    <property type="entry name" value="Sas10"/>
    <property type="match status" value="1"/>
</dbReference>
<evidence type="ECO:0000313" key="7">
    <source>
        <dbReference type="EMBL" id="MBA4645768.1"/>
    </source>
</evidence>
<dbReference type="InterPro" id="IPR007146">
    <property type="entry name" value="Sas10/Utp3/C1D"/>
</dbReference>
<feature type="compositionally biased region" description="Basic residues" evidence="5">
    <location>
        <begin position="617"/>
        <end position="646"/>
    </location>
</feature>
<dbReference type="Pfam" id="PF04000">
    <property type="entry name" value="Sas10_Utp3"/>
    <property type="match status" value="1"/>
</dbReference>
<feature type="compositionally biased region" description="Acidic residues" evidence="5">
    <location>
        <begin position="148"/>
        <end position="160"/>
    </location>
</feature>
<feature type="compositionally biased region" description="Basic residues" evidence="5">
    <location>
        <begin position="574"/>
        <end position="584"/>
    </location>
</feature>
<feature type="compositionally biased region" description="Acidic residues" evidence="5">
    <location>
        <begin position="67"/>
        <end position="86"/>
    </location>
</feature>
<feature type="region of interest" description="Disordered" evidence="5">
    <location>
        <begin position="173"/>
        <end position="192"/>
    </location>
</feature>
<evidence type="ECO:0000256" key="5">
    <source>
        <dbReference type="SAM" id="MobiDB-lite"/>
    </source>
</evidence>
<keyword evidence="4" id="KW-0539">Nucleus</keyword>
<dbReference type="GO" id="GO:0000462">
    <property type="term" value="P:maturation of SSU-rRNA from tricistronic rRNA transcript (SSU-rRNA, 5.8S rRNA, LSU-rRNA)"/>
    <property type="evidence" value="ECO:0007669"/>
    <property type="project" value="TreeGrafter"/>
</dbReference>
<feature type="compositionally biased region" description="Basic and acidic residues" evidence="5">
    <location>
        <begin position="516"/>
        <end position="529"/>
    </location>
</feature>
<feature type="compositionally biased region" description="Acidic residues" evidence="5">
    <location>
        <begin position="50"/>
        <end position="59"/>
    </location>
</feature>
<sequence>MGKRGENRKKGPRDSKKIKLRDEDVGLNDMDDEIDAFHKERDMIPLDINADVESEDDDEHPVFDYEGIGDENDDDEDEDEDDEDDYSNLKGLAAKIARQQKYLNEKFGGAEDEMHDDSEEEDKKKGTVWSSKKHSYYDAENKDYELQSSDEDTPAEEEEEVIKLQKERAQFLREEDFGLQTDDQDDSDEEPTLGEMMVKGKTISKSAENEKAEGDSAPIYEEVKKDLNALSRDEQMDVLQSSAPELVGLLGELNDAMNQLETHVNPLIGKIKKGDNAKKEGMHYLEVKQLLLLAYCQAITFYLLLKSEGQPVRDHPVIARLVEIKSLLDTMKELDGHIPNGVEDLLNENGDINPAKKPAAKEQALTSDLHNELNRLTGPPSDKHASKDTEKAEPVKMHSRELNEKKRQRDKCKEDPVSSESVKMLQYRAALEEKLKLKVVSGSIEPKTDRSRKQKPKKLTGQLETADDFDDEAMDLEGTARNNGRSSTLTSKVSKFIGAQDKTRKGVSGDDDLPERDDLGERRWKHELRVLAGAGLKSVDDDDPPENEPDSDGADVNGNRETENSEDDFYNQVKQKRAAKRAVKAGKYSRNPGELYEPDTTVGGKRHITTQMEKNRGLTRPRKKEIKNPRKKYSMKYAKAAKRRKGQVQDIRKPKGLSYDGETHGINARVSRSIRL</sequence>
<feature type="region of interest" description="Disordered" evidence="5">
    <location>
        <begin position="372"/>
        <end position="419"/>
    </location>
</feature>
<feature type="compositionally biased region" description="Basic and acidic residues" evidence="5">
    <location>
        <begin position="381"/>
        <end position="416"/>
    </location>
</feature>
<dbReference type="PANTHER" id="PTHR13237">
    <property type="entry name" value="SOMETHING ABOUT SILENCING PROTEIN 10-RELATED"/>
    <property type="match status" value="1"/>
</dbReference>
<feature type="region of interest" description="Disordered" evidence="5">
    <location>
        <begin position="38"/>
        <end position="88"/>
    </location>
</feature>
<feature type="compositionally biased region" description="Acidic residues" evidence="5">
    <location>
        <begin position="110"/>
        <end position="120"/>
    </location>
</feature>
<evidence type="ECO:0000256" key="4">
    <source>
        <dbReference type="ARBA" id="ARBA00023242"/>
    </source>
</evidence>
<comment type="subcellular location">
    <subcellularLocation>
        <location evidence="1">Nucleus</location>
    </subcellularLocation>
</comment>
<feature type="region of interest" description="Disordered" evidence="5">
    <location>
        <begin position="1"/>
        <end position="24"/>
    </location>
</feature>
<evidence type="ECO:0000256" key="1">
    <source>
        <dbReference type="ARBA" id="ARBA00004123"/>
    </source>
</evidence>
<proteinExistence type="inferred from homology"/>